<protein>
    <submittedName>
        <fullName evidence="2">Helix-turn-helix transcriptional regulator</fullName>
    </submittedName>
</protein>
<evidence type="ECO:0000313" key="3">
    <source>
        <dbReference type="Proteomes" id="UP001500620"/>
    </source>
</evidence>
<dbReference type="InterPro" id="IPR041413">
    <property type="entry name" value="MLTR_LBD"/>
</dbReference>
<dbReference type="Pfam" id="PF13560">
    <property type="entry name" value="HTH_31"/>
    <property type="match status" value="1"/>
</dbReference>
<dbReference type="EMBL" id="BAABAT010000005">
    <property type="protein sequence ID" value="GAA4247844.1"/>
    <property type="molecule type" value="Genomic_DNA"/>
</dbReference>
<dbReference type="SUPFAM" id="SSF47413">
    <property type="entry name" value="lambda repressor-like DNA-binding domains"/>
    <property type="match status" value="1"/>
</dbReference>
<dbReference type="InterPro" id="IPR010982">
    <property type="entry name" value="Lambda_DNA-bd_dom_sf"/>
</dbReference>
<comment type="caution">
    <text evidence="2">The sequence shown here is derived from an EMBL/GenBank/DDBJ whole genome shotgun (WGS) entry which is preliminary data.</text>
</comment>
<proteinExistence type="predicted"/>
<dbReference type="PROSITE" id="PS50943">
    <property type="entry name" value="HTH_CROC1"/>
    <property type="match status" value="1"/>
</dbReference>
<evidence type="ECO:0000313" key="2">
    <source>
        <dbReference type="EMBL" id="GAA4247844.1"/>
    </source>
</evidence>
<keyword evidence="3" id="KW-1185">Reference proteome</keyword>
<gene>
    <name evidence="2" type="ORF">GCM10022255_025360</name>
</gene>
<dbReference type="CDD" id="cd00093">
    <property type="entry name" value="HTH_XRE"/>
    <property type="match status" value="1"/>
</dbReference>
<accession>A0ABP8D5G2</accession>
<name>A0ABP8D5G2_9ACTN</name>
<evidence type="ECO:0000259" key="1">
    <source>
        <dbReference type="PROSITE" id="PS50943"/>
    </source>
</evidence>
<dbReference type="Gene3D" id="1.10.260.40">
    <property type="entry name" value="lambda repressor-like DNA-binding domains"/>
    <property type="match status" value="1"/>
</dbReference>
<dbReference type="InterPro" id="IPR001387">
    <property type="entry name" value="Cro/C1-type_HTH"/>
</dbReference>
<dbReference type="Proteomes" id="UP001500620">
    <property type="component" value="Unassembled WGS sequence"/>
</dbReference>
<organism evidence="2 3">
    <name type="scientific">Dactylosporangium darangshiense</name>
    <dbReference type="NCBI Taxonomy" id="579108"/>
    <lineage>
        <taxon>Bacteria</taxon>
        <taxon>Bacillati</taxon>
        <taxon>Actinomycetota</taxon>
        <taxon>Actinomycetes</taxon>
        <taxon>Micromonosporales</taxon>
        <taxon>Micromonosporaceae</taxon>
        <taxon>Dactylosporangium</taxon>
    </lineage>
</organism>
<sequence>MEGMNRVQLAEFLKDRRARVSPADAGLPAGARRRTPGLRREEVAQLAGISVDYYARLEQGRGPHPSRQVLAALGRALRLFEDERAYLFRLAGEQPGPPAGPSQVVSAGIRHLLERLDDTPAFVIDAKYDLLAWNRMAVRLMGAPPPERNMIWNAFCGPWPITPDSPAEVLAFADESVADLRAASVRYPDDEGIRSLLARLHAASPEFTRRWNEHHVCVRRTTVKTVTHPEYGELTLECQLLHADEQGQRVVFYTAAPGSRTADILCGLREHANA</sequence>
<dbReference type="Pfam" id="PF17765">
    <property type="entry name" value="MLTR_LBD"/>
    <property type="match status" value="1"/>
</dbReference>
<dbReference type="Gene3D" id="3.30.450.180">
    <property type="match status" value="1"/>
</dbReference>
<reference evidence="3" key="1">
    <citation type="journal article" date="2019" name="Int. J. Syst. Evol. Microbiol.">
        <title>The Global Catalogue of Microorganisms (GCM) 10K type strain sequencing project: providing services to taxonomists for standard genome sequencing and annotation.</title>
        <authorList>
            <consortium name="The Broad Institute Genomics Platform"/>
            <consortium name="The Broad Institute Genome Sequencing Center for Infectious Disease"/>
            <person name="Wu L."/>
            <person name="Ma J."/>
        </authorList>
    </citation>
    <scope>NUCLEOTIDE SEQUENCE [LARGE SCALE GENOMIC DNA]</scope>
    <source>
        <strain evidence="3">JCM 17441</strain>
    </source>
</reference>
<dbReference type="PANTHER" id="PTHR35010">
    <property type="entry name" value="BLL4672 PROTEIN-RELATED"/>
    <property type="match status" value="1"/>
</dbReference>
<dbReference type="SMART" id="SM00530">
    <property type="entry name" value="HTH_XRE"/>
    <property type="match status" value="1"/>
</dbReference>
<feature type="domain" description="HTH cro/C1-type" evidence="1">
    <location>
        <begin position="37"/>
        <end position="87"/>
    </location>
</feature>
<dbReference type="PANTHER" id="PTHR35010:SF2">
    <property type="entry name" value="BLL4672 PROTEIN"/>
    <property type="match status" value="1"/>
</dbReference>